<feature type="transmembrane region" description="Helical" evidence="8">
    <location>
        <begin position="238"/>
        <end position="261"/>
    </location>
</feature>
<dbReference type="NCBIfam" id="TIGR02857">
    <property type="entry name" value="CydD"/>
    <property type="match status" value="1"/>
</dbReference>
<dbReference type="SUPFAM" id="SSF90123">
    <property type="entry name" value="ABC transporter transmembrane region"/>
    <property type="match status" value="1"/>
</dbReference>
<dbReference type="InterPro" id="IPR003593">
    <property type="entry name" value="AAA+_ATPase"/>
</dbReference>
<feature type="transmembrane region" description="Helical" evidence="8">
    <location>
        <begin position="135"/>
        <end position="156"/>
    </location>
</feature>
<accession>A0A1G7E0T8</accession>
<evidence type="ECO:0000313" key="12">
    <source>
        <dbReference type="Proteomes" id="UP000182744"/>
    </source>
</evidence>
<dbReference type="EMBL" id="FNAU01000014">
    <property type="protein sequence ID" value="SDE57252.1"/>
    <property type="molecule type" value="Genomic_DNA"/>
</dbReference>
<dbReference type="AlphaFoldDB" id="A0A1G7E0T8"/>
<dbReference type="InterPro" id="IPR014216">
    <property type="entry name" value="ABC_transptr_CydD"/>
</dbReference>
<feature type="domain" description="ABC transporter" evidence="9">
    <location>
        <begin position="336"/>
        <end position="568"/>
    </location>
</feature>
<evidence type="ECO:0000256" key="1">
    <source>
        <dbReference type="ARBA" id="ARBA00004651"/>
    </source>
</evidence>
<dbReference type="GO" id="GO:0140359">
    <property type="term" value="F:ABC-type transporter activity"/>
    <property type="evidence" value="ECO:0007669"/>
    <property type="project" value="InterPro"/>
</dbReference>
<keyword evidence="6 8" id="KW-0472">Membrane</keyword>
<evidence type="ECO:0000259" key="10">
    <source>
        <dbReference type="PROSITE" id="PS50929"/>
    </source>
</evidence>
<dbReference type="CDD" id="cd03228">
    <property type="entry name" value="ABCC_MRP_Like"/>
    <property type="match status" value="1"/>
</dbReference>
<gene>
    <name evidence="11" type="ORF">SAMN05421878_11420</name>
</gene>
<evidence type="ECO:0000259" key="9">
    <source>
        <dbReference type="PROSITE" id="PS50893"/>
    </source>
</evidence>
<dbReference type="GO" id="GO:0005886">
    <property type="term" value="C:plasma membrane"/>
    <property type="evidence" value="ECO:0007669"/>
    <property type="project" value="UniProtKB-SubCell"/>
</dbReference>
<dbReference type="GO" id="GO:0042883">
    <property type="term" value="P:cysteine transport"/>
    <property type="evidence" value="ECO:0007669"/>
    <property type="project" value="InterPro"/>
</dbReference>
<dbReference type="Gene3D" id="3.40.50.300">
    <property type="entry name" value="P-loop containing nucleotide triphosphate hydrolases"/>
    <property type="match status" value="1"/>
</dbReference>
<evidence type="ECO:0000256" key="6">
    <source>
        <dbReference type="ARBA" id="ARBA00023136"/>
    </source>
</evidence>
<keyword evidence="4 11" id="KW-0067">ATP-binding</keyword>
<comment type="subcellular location">
    <subcellularLocation>
        <location evidence="1">Cell membrane</location>
        <topology evidence="1">Multi-pass membrane protein</topology>
    </subcellularLocation>
</comment>
<evidence type="ECO:0000256" key="7">
    <source>
        <dbReference type="SAM" id="MobiDB-lite"/>
    </source>
</evidence>
<dbReference type="PROSITE" id="PS50929">
    <property type="entry name" value="ABC_TM1F"/>
    <property type="match status" value="1"/>
</dbReference>
<keyword evidence="12" id="KW-1185">Reference proteome</keyword>
<dbReference type="Pfam" id="PF00664">
    <property type="entry name" value="ABC_membrane"/>
    <property type="match status" value="1"/>
</dbReference>
<feature type="compositionally biased region" description="Polar residues" evidence="7">
    <location>
        <begin position="599"/>
        <end position="610"/>
    </location>
</feature>
<evidence type="ECO:0000256" key="2">
    <source>
        <dbReference type="ARBA" id="ARBA00022692"/>
    </source>
</evidence>
<dbReference type="PANTHER" id="PTHR24221:SF590">
    <property type="entry name" value="COMPONENT LINKED WITH THE ASSEMBLY OF CYTOCHROME' TRANSPORT TRANSMEMBRANE ATP-BINDING PROTEIN ABC TRANSPORTER CYDD-RELATED"/>
    <property type="match status" value="1"/>
</dbReference>
<dbReference type="InterPro" id="IPR027417">
    <property type="entry name" value="P-loop_NTPase"/>
</dbReference>
<dbReference type="Proteomes" id="UP000182744">
    <property type="component" value="Unassembled WGS sequence"/>
</dbReference>
<dbReference type="CDD" id="cd18584">
    <property type="entry name" value="ABC_6TM_AarD_CydD"/>
    <property type="match status" value="1"/>
</dbReference>
<dbReference type="SUPFAM" id="SSF52540">
    <property type="entry name" value="P-loop containing nucleoside triphosphate hydrolases"/>
    <property type="match status" value="1"/>
</dbReference>
<keyword evidence="5 8" id="KW-1133">Transmembrane helix</keyword>
<feature type="domain" description="ABC transmembrane type-1" evidence="10">
    <location>
        <begin position="20"/>
        <end position="303"/>
    </location>
</feature>
<dbReference type="PROSITE" id="PS50893">
    <property type="entry name" value="ABC_TRANSPORTER_2"/>
    <property type="match status" value="1"/>
</dbReference>
<feature type="transmembrane region" description="Helical" evidence="8">
    <location>
        <begin position="56"/>
        <end position="74"/>
    </location>
</feature>
<keyword evidence="2 8" id="KW-0812">Transmembrane</keyword>
<sequence length="610" mass="65342">MKPVDPRLMKYVGHARRYILGLGGLGALETCLILAQCFLIAGAISPVIDGDKTLPQVLWLVAGTGIVFAARALLKYGREAYGHRAALRTISTLRQKVLRKAGDLGPRWLSEGRSSTTTTLVTSGLDDLEPYFVKFLPQLVLCVLATPVGLATVLILDWVSALIIVFCIPLIPLFMILVGRMTAAFANERLASMQRLGQQLLDLLGGLATLKGLGREKQPARRVKQLGDDYAKKTMQTLYVAFLSGGVLEFLTTLSTALVAVEVGLRMVAGNLNLFTGLTIIMLTPEVFNPIRDVGTQFHASSNGVAASEQALDILEAQDSLQDGTQPAPDLRTSEIRIENLSVLAPGRETVAPAALNGVIRPGQIVALRGTSGSGKSTTAAVLTRFVDPTEGEVTIGGLSVQEISRDDLWKQITWVPQRPVLIPGTVLENMGAPRGEKLEHAAQLAGFSEVVASLPAGWDTMIGQGGTGLSVGQRQRLALTRALLDDSQLVILDEPSAHLDARSENHVVQTVQEIRRQGRTVVVIAHRFALVEVADVVIDVHSDTATPEFLAQHAAVAEAIAHRQETESEIRVAGSRSDNALAAMERGGKKKRAKTQPAPANTPATEVQA</sequence>
<dbReference type="InterPro" id="IPR003439">
    <property type="entry name" value="ABC_transporter-like_ATP-bd"/>
</dbReference>
<protein>
    <submittedName>
        <fullName evidence="11">ATP-binding cassette, subfamily C, CydD</fullName>
    </submittedName>
</protein>
<evidence type="ECO:0000256" key="3">
    <source>
        <dbReference type="ARBA" id="ARBA00022741"/>
    </source>
</evidence>
<organism evidence="11 12">
    <name type="scientific">Actinobaculum suis</name>
    <dbReference type="NCBI Taxonomy" id="1657"/>
    <lineage>
        <taxon>Bacteria</taxon>
        <taxon>Bacillati</taxon>
        <taxon>Actinomycetota</taxon>
        <taxon>Actinomycetes</taxon>
        <taxon>Actinomycetales</taxon>
        <taxon>Actinomycetaceae</taxon>
        <taxon>Actinobaculum</taxon>
    </lineage>
</organism>
<dbReference type="InterPro" id="IPR011527">
    <property type="entry name" value="ABC1_TM_dom"/>
</dbReference>
<dbReference type="GO" id="GO:0005524">
    <property type="term" value="F:ATP binding"/>
    <property type="evidence" value="ECO:0007669"/>
    <property type="project" value="UniProtKB-KW"/>
</dbReference>
<dbReference type="SMART" id="SM00382">
    <property type="entry name" value="AAA"/>
    <property type="match status" value="1"/>
</dbReference>
<dbReference type="Pfam" id="PF00005">
    <property type="entry name" value="ABC_tran"/>
    <property type="match status" value="1"/>
</dbReference>
<dbReference type="InterPro" id="IPR039421">
    <property type="entry name" value="Type_1_exporter"/>
</dbReference>
<evidence type="ECO:0000313" key="11">
    <source>
        <dbReference type="EMBL" id="SDE57252.1"/>
    </source>
</evidence>
<evidence type="ECO:0000256" key="8">
    <source>
        <dbReference type="SAM" id="Phobius"/>
    </source>
</evidence>
<dbReference type="GO" id="GO:0016887">
    <property type="term" value="F:ATP hydrolysis activity"/>
    <property type="evidence" value="ECO:0007669"/>
    <property type="project" value="InterPro"/>
</dbReference>
<evidence type="ECO:0000256" key="5">
    <source>
        <dbReference type="ARBA" id="ARBA00022989"/>
    </source>
</evidence>
<feature type="region of interest" description="Disordered" evidence="7">
    <location>
        <begin position="568"/>
        <end position="610"/>
    </location>
</feature>
<reference evidence="12" key="1">
    <citation type="submission" date="2016-10" db="EMBL/GenBank/DDBJ databases">
        <authorList>
            <person name="Varghese N."/>
        </authorList>
    </citation>
    <scope>NUCLEOTIDE SEQUENCE [LARGE SCALE GENOMIC DNA]</scope>
    <source>
        <strain evidence="12">DSM 20639</strain>
    </source>
</reference>
<evidence type="ECO:0000256" key="4">
    <source>
        <dbReference type="ARBA" id="ARBA00022840"/>
    </source>
</evidence>
<dbReference type="Gene3D" id="1.20.1560.10">
    <property type="entry name" value="ABC transporter type 1, transmembrane domain"/>
    <property type="match status" value="1"/>
</dbReference>
<dbReference type="PANTHER" id="PTHR24221">
    <property type="entry name" value="ATP-BINDING CASSETTE SUB-FAMILY B"/>
    <property type="match status" value="1"/>
</dbReference>
<dbReference type="InterPro" id="IPR036640">
    <property type="entry name" value="ABC1_TM_sf"/>
</dbReference>
<name>A0A1G7E0T8_9ACTO</name>
<feature type="transmembrane region" description="Helical" evidence="8">
    <location>
        <begin position="162"/>
        <end position="186"/>
    </location>
</feature>
<keyword evidence="3" id="KW-0547">Nucleotide-binding</keyword>
<feature type="transmembrane region" description="Helical" evidence="8">
    <location>
        <begin position="20"/>
        <end position="44"/>
    </location>
</feature>
<proteinExistence type="predicted"/>